<dbReference type="EMBL" id="CAKD01000012">
    <property type="protein sequence ID" value="CCI84800.1"/>
    <property type="molecule type" value="Genomic_DNA"/>
</dbReference>
<sequence>MKKAKVKSHAKNDATMVGSYKKLKVFSSLSVAFPIFLAWPKSVR</sequence>
<dbReference type="AlphaFoldDB" id="I7JXN3"/>
<organism evidence="1 2">
    <name type="scientific">Lactobacillus pasteurii DSM 23907 = CRBIP 24.76</name>
    <dbReference type="NCBI Taxonomy" id="1423790"/>
    <lineage>
        <taxon>Bacteria</taxon>
        <taxon>Bacillati</taxon>
        <taxon>Bacillota</taxon>
        <taxon>Bacilli</taxon>
        <taxon>Lactobacillales</taxon>
        <taxon>Lactobacillaceae</taxon>
        <taxon>Lactobacillus</taxon>
    </lineage>
</organism>
<name>I7JXN3_9LACO</name>
<protein>
    <submittedName>
        <fullName evidence="1">Uncharacterized protein</fullName>
    </submittedName>
</protein>
<dbReference type="STRING" id="1423790.BN53_01595"/>
<gene>
    <name evidence="1" type="ORF">BN53_01595</name>
</gene>
<proteinExistence type="predicted"/>
<evidence type="ECO:0000313" key="2">
    <source>
        <dbReference type="Proteomes" id="UP000009311"/>
    </source>
</evidence>
<accession>I7JXN3</accession>
<keyword evidence="2" id="KW-1185">Reference proteome</keyword>
<dbReference type="Proteomes" id="UP000009311">
    <property type="component" value="Unassembled WGS sequence"/>
</dbReference>
<comment type="caution">
    <text evidence="1">The sequence shown here is derived from an EMBL/GenBank/DDBJ whole genome shotgun (WGS) entry which is preliminary data.</text>
</comment>
<reference evidence="1 2" key="1">
    <citation type="submission" date="2012-06" db="EMBL/GenBank/DDBJ databases">
        <title>Draft Genome Sequence of Lactobacillus pasteurii CRBIP 24.76T.</title>
        <authorList>
            <person name="Cousin S."/>
            <person name="Bouchier C."/>
            <person name="Loux V."/>
            <person name="Ma L."/>
            <person name="Creno S."/>
            <person name="Bizet C."/>
            <person name="Clermont D."/>
        </authorList>
    </citation>
    <scope>NUCLEOTIDE SEQUENCE [LARGE SCALE GENOMIC DNA]</scope>
    <source>
        <strain evidence="2">CRBIP 24.76T</strain>
    </source>
</reference>
<evidence type="ECO:0000313" key="1">
    <source>
        <dbReference type="EMBL" id="CCI84800.1"/>
    </source>
</evidence>
<dbReference type="RefSeq" id="WP_009559356.1">
    <property type="nucleotide sequence ID" value="NZ_AYZN01000009.1"/>
</dbReference>